<feature type="compositionally biased region" description="Basic and acidic residues" evidence="1">
    <location>
        <begin position="88"/>
        <end position="114"/>
    </location>
</feature>
<dbReference type="PANTHER" id="PTHR28042">
    <property type="entry name" value="E3 UBIQUITIN-PROTEIN LIGASE COMPLEX SLX5-SLX8 SUBUNIT SLX5"/>
    <property type="match status" value="1"/>
</dbReference>
<name>G0W4R7_NAUDC</name>
<reference evidence="2 3" key="1">
    <citation type="journal article" date="2011" name="Proc. Natl. Acad. Sci. U.S.A.">
        <title>Evolutionary erosion of yeast sex chromosomes by mating-type switching accidents.</title>
        <authorList>
            <person name="Gordon J.L."/>
            <person name="Armisen D."/>
            <person name="Proux-Wera E."/>
            <person name="Oheigeartaigh S.S."/>
            <person name="Byrne K.P."/>
            <person name="Wolfe K.H."/>
        </authorList>
    </citation>
    <scope>NUCLEOTIDE SEQUENCE [LARGE SCALE GENOMIC DNA]</scope>
    <source>
        <strain evidence="3">ATCC 10597 / BCRC 20456 / CBS 421 / NBRC 0211 / NRRL Y-12639</strain>
    </source>
</reference>
<dbReference type="GeneID" id="11495516"/>
<dbReference type="GO" id="GO:0006511">
    <property type="term" value="P:ubiquitin-dependent protein catabolic process"/>
    <property type="evidence" value="ECO:0007669"/>
    <property type="project" value="EnsemblFungi"/>
</dbReference>
<evidence type="ECO:0000313" key="2">
    <source>
        <dbReference type="EMBL" id="CCD22805.1"/>
    </source>
</evidence>
<feature type="region of interest" description="Disordered" evidence="1">
    <location>
        <begin position="1"/>
        <end position="145"/>
    </location>
</feature>
<dbReference type="GO" id="GO:0006974">
    <property type="term" value="P:DNA damage response"/>
    <property type="evidence" value="ECO:0007669"/>
    <property type="project" value="EnsemblFungi"/>
</dbReference>
<dbReference type="KEGG" id="ndi:NDAI_0A06510"/>
<gene>
    <name evidence="2" type="primary">NDAI0A06510</name>
    <name evidence="2" type="ordered locus">NDAI_0A06510</name>
</gene>
<dbReference type="STRING" id="1071378.G0W4R7"/>
<dbReference type="GO" id="GO:0004842">
    <property type="term" value="F:ubiquitin-protein transferase activity"/>
    <property type="evidence" value="ECO:0007669"/>
    <property type="project" value="EnsemblFungi"/>
</dbReference>
<feature type="compositionally biased region" description="Low complexity" evidence="1">
    <location>
        <begin position="49"/>
        <end position="59"/>
    </location>
</feature>
<sequence length="712" mass="79991">MQEEQERHSSISSTATPILPSDNVAERNDDINTNENGTPSSSATSVDKNTATATHANNTEGSNDDRGDDNDNDNNNSAILIESDPEEDARIREESRQISLVPDRRIGRPRDALHRFISTNPNNTNTTSRRDAQEENEENDENDDDFAIMDEIIDPTHNNNNINEIGPIDPTAEYVDLDAEPEYITNSRPRTIIINNNSSNNNIENSNGDANDDDDDEVMILEERTSTPTVTLNLPGGERLRINADPNERPTRSSFESLNENIVPLSRRQLLRRATRRATNSLFFHGSDENESDNDTDEVSLPASILGMRQRARMMAMQERQRQRQGQGQGHSAPDTSGNSVDNTSTNRNLINLRERIHTYPPDVRGAFDHAQSLQEFTSIVQSVAPTTFAECSDDLISLFTQYRGQVMADWTLRRIRQSQRDNERLLRERHARVRSTIRANNRHFGSNLASFFLMNQLGLGYGDVGAADDEDDGDYGIGEEDNDTGRAAGAYGYEYEDDDAHTQNIINMIQRREDAERDSRTKGFMSKTKPQQDGFKKRALALPEGYSSSFSTEPKVKMTVKKNGKDETVIMEDVDLAKYWMDVPACILCGVELGVGIPKDFVGTSDKDHGVSFEFLVSKYDFHCPYQSLSKPSQLDRDLSQKVYVASCGHTFCGRCYVRIDNAKSKSKLPKKKLAELKGSSHPDNYGPKTCPGPSCKTLLRSRGRMREIYF</sequence>
<dbReference type="GO" id="GO:0033768">
    <property type="term" value="C:SUMO-targeted ubiquitin ligase complex"/>
    <property type="evidence" value="ECO:0007669"/>
    <property type="project" value="EnsemblFungi"/>
</dbReference>
<keyword evidence="3" id="KW-1185">Reference proteome</keyword>
<evidence type="ECO:0000256" key="1">
    <source>
        <dbReference type="SAM" id="MobiDB-lite"/>
    </source>
</evidence>
<dbReference type="HOGENOM" id="CLU_445559_0_0_1"/>
<feature type="compositionally biased region" description="Polar residues" evidence="1">
    <location>
        <begin position="31"/>
        <end position="48"/>
    </location>
</feature>
<dbReference type="InterPro" id="IPR038886">
    <property type="entry name" value="E3_SLX5/Rfp1"/>
</dbReference>
<dbReference type="OMA" id="RCFARID"/>
<accession>G0W4R7</accession>
<dbReference type="GO" id="GO:0006915">
    <property type="term" value="P:apoptotic process"/>
    <property type="evidence" value="ECO:0007669"/>
    <property type="project" value="EnsemblFungi"/>
</dbReference>
<dbReference type="AlphaFoldDB" id="G0W4R7"/>
<organism evidence="2 3">
    <name type="scientific">Naumovozyma dairenensis (strain ATCC 10597 / BCRC 20456 / CBS 421 / NBRC 0211 / NRRL Y-12639)</name>
    <name type="common">Saccharomyces dairenensis</name>
    <dbReference type="NCBI Taxonomy" id="1071378"/>
    <lineage>
        <taxon>Eukaryota</taxon>
        <taxon>Fungi</taxon>
        <taxon>Dikarya</taxon>
        <taxon>Ascomycota</taxon>
        <taxon>Saccharomycotina</taxon>
        <taxon>Saccharomycetes</taxon>
        <taxon>Saccharomycetales</taxon>
        <taxon>Saccharomycetaceae</taxon>
        <taxon>Naumovozyma</taxon>
    </lineage>
</organism>
<dbReference type="OrthoDB" id="4090114at2759"/>
<dbReference type="RefSeq" id="XP_003668048.1">
    <property type="nucleotide sequence ID" value="XM_003668000.1"/>
</dbReference>
<feature type="compositionally biased region" description="Polar residues" evidence="1">
    <location>
        <begin position="334"/>
        <end position="346"/>
    </location>
</feature>
<proteinExistence type="predicted"/>
<feature type="region of interest" description="Disordered" evidence="1">
    <location>
        <begin position="314"/>
        <end position="346"/>
    </location>
</feature>
<dbReference type="EMBL" id="HE580267">
    <property type="protein sequence ID" value="CCD22805.1"/>
    <property type="molecule type" value="Genomic_DNA"/>
</dbReference>
<dbReference type="Proteomes" id="UP000000689">
    <property type="component" value="Chromosome 1"/>
</dbReference>
<protein>
    <submittedName>
        <fullName evidence="2">Uncharacterized protein</fullName>
    </submittedName>
</protein>
<dbReference type="PANTHER" id="PTHR28042:SF1">
    <property type="entry name" value="E3 UBIQUITIN-PROTEIN LIGASE COMPLEX SLX5-SLX8 SUBUNIT SLX5"/>
    <property type="match status" value="1"/>
</dbReference>
<dbReference type="GO" id="GO:0000723">
    <property type="term" value="P:telomere maintenance"/>
    <property type="evidence" value="ECO:0007669"/>
    <property type="project" value="EnsemblFungi"/>
</dbReference>
<dbReference type="GO" id="GO:0032183">
    <property type="term" value="F:SUMO binding"/>
    <property type="evidence" value="ECO:0007669"/>
    <property type="project" value="EnsemblFungi"/>
</dbReference>
<feature type="compositionally biased region" description="Acidic residues" evidence="1">
    <location>
        <begin position="134"/>
        <end position="145"/>
    </location>
</feature>
<dbReference type="eggNOG" id="ENOG502QTIW">
    <property type="taxonomic scope" value="Eukaryota"/>
</dbReference>
<dbReference type="GO" id="GO:0000775">
    <property type="term" value="C:chromosome, centromeric region"/>
    <property type="evidence" value="ECO:0007669"/>
    <property type="project" value="EnsemblFungi"/>
</dbReference>
<evidence type="ECO:0000313" key="3">
    <source>
        <dbReference type="Proteomes" id="UP000000689"/>
    </source>
</evidence>